<feature type="signal peptide" evidence="2">
    <location>
        <begin position="1"/>
        <end position="20"/>
    </location>
</feature>
<evidence type="ECO:0000256" key="1">
    <source>
        <dbReference type="ARBA" id="ARBA00022729"/>
    </source>
</evidence>
<dbReference type="OrthoDB" id="5649744at2"/>
<dbReference type="Pfam" id="PF13505">
    <property type="entry name" value="OMP_b-brl"/>
    <property type="match status" value="1"/>
</dbReference>
<dbReference type="InterPro" id="IPR011250">
    <property type="entry name" value="OMP/PagP_B-barrel"/>
</dbReference>
<organism evidence="4 5">
    <name type="scientific">Legionella beliardensis</name>
    <dbReference type="NCBI Taxonomy" id="91822"/>
    <lineage>
        <taxon>Bacteria</taxon>
        <taxon>Pseudomonadati</taxon>
        <taxon>Pseudomonadota</taxon>
        <taxon>Gammaproteobacteria</taxon>
        <taxon>Legionellales</taxon>
        <taxon>Legionellaceae</taxon>
        <taxon>Legionella</taxon>
    </lineage>
</organism>
<keyword evidence="1 2" id="KW-0732">Signal</keyword>
<evidence type="ECO:0000313" key="5">
    <source>
        <dbReference type="Proteomes" id="UP000254968"/>
    </source>
</evidence>
<feature type="chain" id="PRO_5016730332" description="Outer membrane protein beta-barrel domain-containing protein" evidence="2">
    <location>
        <begin position="21"/>
        <end position="233"/>
    </location>
</feature>
<feature type="domain" description="Outer membrane protein beta-barrel" evidence="3">
    <location>
        <begin position="7"/>
        <end position="200"/>
    </location>
</feature>
<gene>
    <name evidence="4" type="ORF">NCTC13315_01078</name>
</gene>
<accession>A0A378I025</accession>
<sequence>MNKKIILTLGAMSLSFAAQANWYAGVNLGIDVLDTEKKLTYPLDDPQPTYSRFRNSSTNFHGQLTAGFQLMFDQMGLALEGNADWYTGKSTYKINNWFFSENVRANERLRYGFGLFLLPTYQVNPYFRLFAGPGVNTSQFRINFRNTAGNVGVSTNDSEWLTAWAIKVGTSGQIANNTELVFTYQFAQYERVTWSRVEPLSGDVLRGRYRPNVNLFMLGLKYSLPDGAPAYVK</sequence>
<name>A0A378I025_9GAMM</name>
<dbReference type="EMBL" id="UGNV01000001">
    <property type="protein sequence ID" value="STX28548.1"/>
    <property type="molecule type" value="Genomic_DNA"/>
</dbReference>
<dbReference type="RefSeq" id="WP_115302287.1">
    <property type="nucleotide sequence ID" value="NZ_CAAAHO010000001.1"/>
</dbReference>
<evidence type="ECO:0000313" key="4">
    <source>
        <dbReference type="EMBL" id="STX28548.1"/>
    </source>
</evidence>
<reference evidence="4 5" key="1">
    <citation type="submission" date="2018-06" db="EMBL/GenBank/DDBJ databases">
        <authorList>
            <consortium name="Pathogen Informatics"/>
            <person name="Doyle S."/>
        </authorList>
    </citation>
    <scope>NUCLEOTIDE SEQUENCE [LARGE SCALE GENOMIC DNA]</scope>
    <source>
        <strain evidence="4 5">NCTC13315</strain>
    </source>
</reference>
<dbReference type="Gene3D" id="2.40.160.20">
    <property type="match status" value="1"/>
</dbReference>
<evidence type="ECO:0000256" key="2">
    <source>
        <dbReference type="SAM" id="SignalP"/>
    </source>
</evidence>
<dbReference type="InterPro" id="IPR027385">
    <property type="entry name" value="Beta-barrel_OMP"/>
</dbReference>
<dbReference type="AlphaFoldDB" id="A0A378I025"/>
<keyword evidence="5" id="KW-1185">Reference proteome</keyword>
<protein>
    <recommendedName>
        <fullName evidence="3">Outer membrane protein beta-barrel domain-containing protein</fullName>
    </recommendedName>
</protein>
<dbReference type="Proteomes" id="UP000254968">
    <property type="component" value="Unassembled WGS sequence"/>
</dbReference>
<dbReference type="SUPFAM" id="SSF56925">
    <property type="entry name" value="OMPA-like"/>
    <property type="match status" value="1"/>
</dbReference>
<proteinExistence type="predicted"/>
<evidence type="ECO:0000259" key="3">
    <source>
        <dbReference type="Pfam" id="PF13505"/>
    </source>
</evidence>